<comment type="caution">
    <text evidence="1">The sequence shown here is derived from an EMBL/GenBank/DDBJ whole genome shotgun (WGS) entry which is preliminary data.</text>
</comment>
<evidence type="ECO:0000313" key="2">
    <source>
        <dbReference type="Proteomes" id="UP001595772"/>
    </source>
</evidence>
<organism evidence="1 2">
    <name type="scientific">Oceanobacillus longus</name>
    <dbReference type="NCBI Taxonomy" id="930120"/>
    <lineage>
        <taxon>Bacteria</taxon>
        <taxon>Bacillati</taxon>
        <taxon>Bacillota</taxon>
        <taxon>Bacilli</taxon>
        <taxon>Bacillales</taxon>
        <taxon>Bacillaceae</taxon>
        <taxon>Oceanobacillus</taxon>
    </lineage>
</organism>
<reference evidence="2" key="1">
    <citation type="journal article" date="2019" name="Int. J. Syst. Evol. Microbiol.">
        <title>The Global Catalogue of Microorganisms (GCM) 10K type strain sequencing project: providing services to taxonomists for standard genome sequencing and annotation.</title>
        <authorList>
            <consortium name="The Broad Institute Genomics Platform"/>
            <consortium name="The Broad Institute Genome Sequencing Center for Infectious Disease"/>
            <person name="Wu L."/>
            <person name="Ma J."/>
        </authorList>
    </citation>
    <scope>NUCLEOTIDE SEQUENCE [LARGE SCALE GENOMIC DNA]</scope>
    <source>
        <strain evidence="2">IBRC-M 10703</strain>
    </source>
</reference>
<keyword evidence="2" id="KW-1185">Reference proteome</keyword>
<dbReference type="PANTHER" id="PTHR39179">
    <property type="entry name" value="SPORE COAT PROTEIN I"/>
    <property type="match status" value="1"/>
</dbReference>
<keyword evidence="1" id="KW-0167">Capsid protein</keyword>
<dbReference type="Gene3D" id="3.90.1200.10">
    <property type="match status" value="1"/>
</dbReference>
<protein>
    <submittedName>
        <fullName evidence="1">CotS family spore coat protein</fullName>
    </submittedName>
</protein>
<dbReference type="SUPFAM" id="SSF56112">
    <property type="entry name" value="Protein kinase-like (PK-like)"/>
    <property type="match status" value="1"/>
</dbReference>
<dbReference type="EMBL" id="JBHSAO010000001">
    <property type="protein sequence ID" value="MFC4022445.1"/>
    <property type="molecule type" value="Genomic_DNA"/>
</dbReference>
<dbReference type="InterPro" id="IPR011009">
    <property type="entry name" value="Kinase-like_dom_sf"/>
</dbReference>
<accession>A0ABV8GRG3</accession>
<proteinExistence type="predicted"/>
<dbReference type="Gene3D" id="3.30.200.20">
    <property type="entry name" value="Phosphorylase Kinase, domain 1"/>
    <property type="match status" value="1"/>
</dbReference>
<sequence>MADQLIKPWAEEIASDSLYVPAYIEDMTQEVLKFYEFSVHHMAVMATKDKQGGAIWKIDTDQGPFSLKLLHRRPAHSKFSLGAQEYLVKVQKANVPAIIQTVEGENYVEMGGKIWFVAKWIETLQPVSEDLEGTKMLCYALGEFHRRSHGYVPPADAEHVSRLHRWPRTYERIEKKLGWFRDIATAYSDMPASATILSAIDMFENQAREARIQLANSPYHKILAMGTQEAGLAHQDYGWGNSQFADDRMWIIDLDGVSFDITIRDLRKLIIDRMYYLEKWDINWIREMIQAYEQANPITDESYEMLLIDLSLPNLFYKNIKDIVYSPTIFMTEKLDQELQLIIELDKQKWPVLEELAKDRKGGKTTT</sequence>
<dbReference type="RefSeq" id="WP_379494959.1">
    <property type="nucleotide sequence ID" value="NZ_JBHSAO010000001.1"/>
</dbReference>
<dbReference type="InterPro" id="IPR047175">
    <property type="entry name" value="CotS-like"/>
</dbReference>
<dbReference type="InterPro" id="IPR014255">
    <property type="entry name" value="Spore_coat_CotS"/>
</dbReference>
<dbReference type="Proteomes" id="UP001595772">
    <property type="component" value="Unassembled WGS sequence"/>
</dbReference>
<dbReference type="NCBIfam" id="TIGR02906">
    <property type="entry name" value="spore_CotS"/>
    <property type="match status" value="1"/>
</dbReference>
<dbReference type="PANTHER" id="PTHR39179:SF1">
    <property type="entry name" value="SPORE COAT PROTEIN I"/>
    <property type="match status" value="1"/>
</dbReference>
<keyword evidence="1" id="KW-0946">Virion</keyword>
<evidence type="ECO:0000313" key="1">
    <source>
        <dbReference type="EMBL" id="MFC4022445.1"/>
    </source>
</evidence>
<gene>
    <name evidence="1" type="ORF">ACFOUV_01275</name>
</gene>
<name>A0ABV8GRG3_9BACI</name>